<protein>
    <submittedName>
        <fullName evidence="8">Amino acid ABC transporter substrate-binding protein</fullName>
    </submittedName>
</protein>
<comment type="subcellular location">
    <subcellularLocation>
        <location evidence="1">Cell envelope</location>
    </subcellularLocation>
</comment>
<dbReference type="SUPFAM" id="SSF53850">
    <property type="entry name" value="Periplasmic binding protein-like II"/>
    <property type="match status" value="1"/>
</dbReference>
<proteinExistence type="inferred from homology"/>
<dbReference type="Gene3D" id="3.40.190.10">
    <property type="entry name" value="Periplasmic binding protein-like II"/>
    <property type="match status" value="2"/>
</dbReference>
<keyword evidence="3 5" id="KW-0732">Signal</keyword>
<dbReference type="InterPro" id="IPR001638">
    <property type="entry name" value="Solute-binding_3/MltF_N"/>
</dbReference>
<accession>A0ABV1DYV9</accession>
<dbReference type="PROSITE" id="PS51257">
    <property type="entry name" value="PROKAR_LIPOPROTEIN"/>
    <property type="match status" value="1"/>
</dbReference>
<evidence type="ECO:0000259" key="7">
    <source>
        <dbReference type="SMART" id="SM00079"/>
    </source>
</evidence>
<keyword evidence="9" id="KW-1185">Reference proteome</keyword>
<dbReference type="PANTHER" id="PTHR35936:SF34">
    <property type="entry name" value="ABC TRANSPORTER EXTRACELLULAR-BINDING PROTEIN YCKB-RELATED"/>
    <property type="match status" value="1"/>
</dbReference>
<feature type="domain" description="Ionotropic glutamate receptor C-terminal" evidence="7">
    <location>
        <begin position="30"/>
        <end position="251"/>
    </location>
</feature>
<reference evidence="8 9" key="1">
    <citation type="submission" date="2024-03" db="EMBL/GenBank/DDBJ databases">
        <title>Human intestinal bacterial collection.</title>
        <authorList>
            <person name="Pauvert C."/>
            <person name="Hitch T.C.A."/>
            <person name="Clavel T."/>
        </authorList>
    </citation>
    <scope>NUCLEOTIDE SEQUENCE [LARGE SCALE GENOMIC DNA]</scope>
    <source>
        <strain evidence="8 9">CLA-JM-H44</strain>
    </source>
</reference>
<dbReference type="EMBL" id="JBBMFD010000006">
    <property type="protein sequence ID" value="MEQ2440236.1"/>
    <property type="molecule type" value="Genomic_DNA"/>
</dbReference>
<feature type="domain" description="Solute-binding protein family 3/N-terminal" evidence="6">
    <location>
        <begin position="30"/>
        <end position="252"/>
    </location>
</feature>
<gene>
    <name evidence="8" type="ORF">WMO26_05280</name>
</gene>
<evidence type="ECO:0000313" key="9">
    <source>
        <dbReference type="Proteomes" id="UP001489509"/>
    </source>
</evidence>
<dbReference type="RefSeq" id="WP_349218669.1">
    <property type="nucleotide sequence ID" value="NZ_JBBMFD010000006.1"/>
</dbReference>
<dbReference type="PROSITE" id="PS01039">
    <property type="entry name" value="SBP_BACTERIAL_3"/>
    <property type="match status" value="1"/>
</dbReference>
<dbReference type="InterPro" id="IPR001320">
    <property type="entry name" value="Iontro_rcpt_C"/>
</dbReference>
<dbReference type="CDD" id="cd00996">
    <property type="entry name" value="PBP2_AatB_like"/>
    <property type="match status" value="1"/>
</dbReference>
<name>A0ABV1DYV9_9FIRM</name>
<comment type="caution">
    <text evidence="8">The sequence shown here is derived from an EMBL/GenBank/DDBJ whole genome shotgun (WGS) entry which is preliminary data.</text>
</comment>
<dbReference type="InterPro" id="IPR018313">
    <property type="entry name" value="SBP_3_CS"/>
</dbReference>
<evidence type="ECO:0000256" key="2">
    <source>
        <dbReference type="ARBA" id="ARBA00010333"/>
    </source>
</evidence>
<comment type="similarity">
    <text evidence="2 4">Belongs to the bacterial solute-binding protein 3 family.</text>
</comment>
<dbReference type="Pfam" id="PF00497">
    <property type="entry name" value="SBP_bac_3"/>
    <property type="match status" value="1"/>
</dbReference>
<feature type="chain" id="PRO_5047104064" evidence="5">
    <location>
        <begin position="23"/>
        <end position="257"/>
    </location>
</feature>
<dbReference type="SMART" id="SM00062">
    <property type="entry name" value="PBPb"/>
    <property type="match status" value="1"/>
</dbReference>
<feature type="signal peptide" evidence="5">
    <location>
        <begin position="1"/>
        <end position="22"/>
    </location>
</feature>
<dbReference type="PANTHER" id="PTHR35936">
    <property type="entry name" value="MEMBRANE-BOUND LYTIC MUREIN TRANSGLYCOSYLASE F"/>
    <property type="match status" value="1"/>
</dbReference>
<dbReference type="SMART" id="SM00079">
    <property type="entry name" value="PBPe"/>
    <property type="match status" value="1"/>
</dbReference>
<evidence type="ECO:0000256" key="3">
    <source>
        <dbReference type="ARBA" id="ARBA00022729"/>
    </source>
</evidence>
<sequence>MKKKLTLVLAFVMVLTMCLSFASCSKAEGKLVVGVDNAFPPMGFVDDKGNLTGFDIELAKEVGKRLNLDVEIQAIDWKRKQDELDAGNVDCLWNGYTITQERLDACTISEPYMKNRQIIAVKADSDIASLDDLKGKKLALQSESSAAEALDSKPDFKASLGQVLLFDDNNQALLDLEAGGCDAVLLDEVVANYHVKTDAKIKVLDISLADEEYGIGFRKADTALCEKVEKALHEMKEDGSLAELSTKWFGKDVTTVK</sequence>
<evidence type="ECO:0000256" key="4">
    <source>
        <dbReference type="RuleBase" id="RU003744"/>
    </source>
</evidence>
<organism evidence="8 9">
    <name type="scientific">Solibaculum intestinale</name>
    <dbReference type="NCBI Taxonomy" id="3133165"/>
    <lineage>
        <taxon>Bacteria</taxon>
        <taxon>Bacillati</taxon>
        <taxon>Bacillota</taxon>
        <taxon>Clostridia</taxon>
        <taxon>Eubacteriales</taxon>
        <taxon>Oscillospiraceae</taxon>
        <taxon>Solibaculum</taxon>
    </lineage>
</organism>
<dbReference type="Proteomes" id="UP001489509">
    <property type="component" value="Unassembled WGS sequence"/>
</dbReference>
<evidence type="ECO:0000313" key="8">
    <source>
        <dbReference type="EMBL" id="MEQ2440236.1"/>
    </source>
</evidence>
<evidence type="ECO:0000256" key="1">
    <source>
        <dbReference type="ARBA" id="ARBA00004196"/>
    </source>
</evidence>
<evidence type="ECO:0000256" key="5">
    <source>
        <dbReference type="SAM" id="SignalP"/>
    </source>
</evidence>
<evidence type="ECO:0000259" key="6">
    <source>
        <dbReference type="SMART" id="SM00062"/>
    </source>
</evidence>